<dbReference type="RefSeq" id="WP_343792406.1">
    <property type="nucleotide sequence ID" value="NZ_BAAAGA010000003.1"/>
</dbReference>
<evidence type="ECO:0000313" key="8">
    <source>
        <dbReference type="Proteomes" id="UP001501352"/>
    </source>
</evidence>
<keyword evidence="3" id="KW-0862">Zinc</keyword>
<sequence>MTEGIETPLVAGVELGGTKCVCILASGPENIRDEVRIPTTTPDETLGAIRATLERWHADTRFAAIGVASFGPIDLDPSSTRYAHIVGTTKPGWDEAPLTRFMDGFGVPAAVDTDVAGAALAEGRWGAAQGLNNHVYITVGTGIGAGVVVNGRAVRGLGHPELGHLRVGRLAGDAWPGFCTYHGDCVEGLASGPAIQARAGRPAEQLDADDPAWAMAVHALGGLIHNLVLTACPERVLIGGGVATGQPWLFPRLRQAVVESLAGYGATPALSPIIDDFIRAPALGDRAGPLGAIAVGLTALENGGR</sequence>
<dbReference type="Pfam" id="PF00480">
    <property type="entry name" value="ROK"/>
    <property type="match status" value="1"/>
</dbReference>
<keyword evidence="8" id="KW-1185">Reference proteome</keyword>
<dbReference type="PROSITE" id="PS01125">
    <property type="entry name" value="ROK"/>
    <property type="match status" value="1"/>
</dbReference>
<comment type="catalytic activity">
    <reaction evidence="6">
        <text>D-fructose + ATP = D-fructose 6-phosphate + ADP + H(+)</text>
        <dbReference type="Rhea" id="RHEA:16125"/>
        <dbReference type="ChEBI" id="CHEBI:15378"/>
        <dbReference type="ChEBI" id="CHEBI:30616"/>
        <dbReference type="ChEBI" id="CHEBI:37721"/>
        <dbReference type="ChEBI" id="CHEBI:61527"/>
        <dbReference type="ChEBI" id="CHEBI:456216"/>
        <dbReference type="EC" id="2.7.1.4"/>
    </reaction>
</comment>
<keyword evidence="2" id="KW-0479">Metal-binding</keyword>
<dbReference type="CDD" id="cd24067">
    <property type="entry name" value="ASKHA_NBD_ROK_BsFRK-like"/>
    <property type="match status" value="1"/>
</dbReference>
<evidence type="ECO:0000256" key="3">
    <source>
        <dbReference type="ARBA" id="ARBA00022833"/>
    </source>
</evidence>
<evidence type="ECO:0000256" key="5">
    <source>
        <dbReference type="ARBA" id="ARBA00038887"/>
    </source>
</evidence>
<evidence type="ECO:0000256" key="1">
    <source>
        <dbReference type="ARBA" id="ARBA00001946"/>
    </source>
</evidence>
<dbReference type="Gene3D" id="3.30.420.40">
    <property type="match status" value="2"/>
</dbReference>
<comment type="caution">
    <text evidence="7">The sequence shown here is derived from an EMBL/GenBank/DDBJ whole genome shotgun (WGS) entry which is preliminary data.</text>
</comment>
<evidence type="ECO:0000256" key="2">
    <source>
        <dbReference type="ARBA" id="ARBA00022723"/>
    </source>
</evidence>
<evidence type="ECO:0000256" key="6">
    <source>
        <dbReference type="ARBA" id="ARBA00048451"/>
    </source>
</evidence>
<dbReference type="EMBL" id="BAAAGA010000003">
    <property type="protein sequence ID" value="GAA0620690.1"/>
    <property type="molecule type" value="Genomic_DNA"/>
</dbReference>
<evidence type="ECO:0000313" key="7">
    <source>
        <dbReference type="EMBL" id="GAA0620690.1"/>
    </source>
</evidence>
<gene>
    <name evidence="7" type="ORF">GCM10009422_15480</name>
</gene>
<dbReference type="SUPFAM" id="SSF53067">
    <property type="entry name" value="Actin-like ATPase domain"/>
    <property type="match status" value="1"/>
</dbReference>
<dbReference type="PANTHER" id="PTHR42742:SF3">
    <property type="entry name" value="FRUCTOKINASE"/>
    <property type="match status" value="1"/>
</dbReference>
<keyword evidence="4" id="KW-0460">Magnesium</keyword>
<name>A0ABN1GVB0_9CAUL</name>
<dbReference type="Proteomes" id="UP001501352">
    <property type="component" value="Unassembled WGS sequence"/>
</dbReference>
<dbReference type="InterPro" id="IPR051804">
    <property type="entry name" value="Carb_Metab_Reg_Kinase/Isom"/>
</dbReference>
<dbReference type="InterPro" id="IPR049874">
    <property type="entry name" value="ROK_cs"/>
</dbReference>
<organism evidence="7 8">
    <name type="scientific">Brevundimonas kwangchunensis</name>
    <dbReference type="NCBI Taxonomy" id="322163"/>
    <lineage>
        <taxon>Bacteria</taxon>
        <taxon>Pseudomonadati</taxon>
        <taxon>Pseudomonadota</taxon>
        <taxon>Alphaproteobacteria</taxon>
        <taxon>Caulobacterales</taxon>
        <taxon>Caulobacteraceae</taxon>
        <taxon>Brevundimonas</taxon>
    </lineage>
</organism>
<reference evidence="7 8" key="1">
    <citation type="journal article" date="2019" name="Int. J. Syst. Evol. Microbiol.">
        <title>The Global Catalogue of Microorganisms (GCM) 10K type strain sequencing project: providing services to taxonomists for standard genome sequencing and annotation.</title>
        <authorList>
            <consortium name="The Broad Institute Genomics Platform"/>
            <consortium name="The Broad Institute Genome Sequencing Center for Infectious Disease"/>
            <person name="Wu L."/>
            <person name="Ma J."/>
        </authorList>
    </citation>
    <scope>NUCLEOTIDE SEQUENCE [LARGE SCALE GENOMIC DNA]</scope>
    <source>
        <strain evidence="7 8">JCM 12928</strain>
    </source>
</reference>
<dbReference type="PANTHER" id="PTHR42742">
    <property type="entry name" value="TRANSCRIPTIONAL REPRESSOR MPRA"/>
    <property type="match status" value="1"/>
</dbReference>
<accession>A0ABN1GVB0</accession>
<proteinExistence type="predicted"/>
<dbReference type="InterPro" id="IPR043129">
    <property type="entry name" value="ATPase_NBD"/>
</dbReference>
<dbReference type="EC" id="2.7.1.4" evidence="5"/>
<dbReference type="InterPro" id="IPR000600">
    <property type="entry name" value="ROK"/>
</dbReference>
<protein>
    <recommendedName>
        <fullName evidence="5">fructokinase</fullName>
        <ecNumber evidence="5">2.7.1.4</ecNumber>
    </recommendedName>
</protein>
<evidence type="ECO:0000256" key="4">
    <source>
        <dbReference type="ARBA" id="ARBA00022842"/>
    </source>
</evidence>
<comment type="cofactor">
    <cofactor evidence="1">
        <name>Mg(2+)</name>
        <dbReference type="ChEBI" id="CHEBI:18420"/>
    </cofactor>
</comment>